<reference evidence="2 3" key="1">
    <citation type="submission" date="2022-10" db="EMBL/GenBank/DDBJ databases">
        <title>Draft genome sequence of Streptomyces sp. YSPA8.</title>
        <authorList>
            <person name="Moriuchi R."/>
            <person name="Dohra H."/>
            <person name="Yamamura H."/>
            <person name="Kodani S."/>
        </authorList>
    </citation>
    <scope>NUCLEOTIDE SEQUENCE [LARGE SCALE GENOMIC DNA]</scope>
    <source>
        <strain evidence="2 3">YSPA8</strain>
    </source>
</reference>
<evidence type="ECO:0000256" key="1">
    <source>
        <dbReference type="SAM" id="MobiDB-lite"/>
    </source>
</evidence>
<sequence length="304" mass="34181">MTAQSPLGILDTNTLEELARVICGDDHLYYRKGYEIARFLEHAGWQRVPEYNGEYRMDWTLARLTERREEPTELERVLLRLADPREYLDELEQLPAVVTAVNAFLVYEGARLESQGGRPRLVACDPSLAHPSSQGPSELSAAMTDLISDRKMAALLQHRLDEARTCYANGAHVAAIIMLGSLLEGVMVHVVCERDASLLGSTSADKVTLDSLIKICHKARWIDADVERFCHELRKYRNFVHPRAEIREAHTPDRYTLDMCWPVVNAVLNDLATSQPKTNTPTPAIASIRPVPRPPSAARPAHRQ</sequence>
<organism evidence="2 3">
    <name type="scientific">Streptomyces yaizuensis</name>
    <dbReference type="NCBI Taxonomy" id="2989713"/>
    <lineage>
        <taxon>Bacteria</taxon>
        <taxon>Bacillati</taxon>
        <taxon>Actinomycetota</taxon>
        <taxon>Actinomycetes</taxon>
        <taxon>Kitasatosporales</taxon>
        <taxon>Streptomycetaceae</taxon>
        <taxon>Streptomyces</taxon>
    </lineage>
</organism>
<evidence type="ECO:0000313" key="3">
    <source>
        <dbReference type="Proteomes" id="UP001291653"/>
    </source>
</evidence>
<keyword evidence="3" id="KW-1185">Reference proteome</keyword>
<accession>A0ABQ5NR14</accession>
<protein>
    <submittedName>
        <fullName evidence="2">DUF4145 domain-containing protein</fullName>
    </submittedName>
</protein>
<comment type="caution">
    <text evidence="2">The sequence shown here is derived from an EMBL/GenBank/DDBJ whole genome shotgun (WGS) entry which is preliminary data.</text>
</comment>
<feature type="compositionally biased region" description="Polar residues" evidence="1">
    <location>
        <begin position="273"/>
        <end position="282"/>
    </location>
</feature>
<dbReference type="Proteomes" id="UP001291653">
    <property type="component" value="Unassembled WGS sequence"/>
</dbReference>
<dbReference type="EMBL" id="BSBI01000001">
    <property type="protein sequence ID" value="GLF92816.1"/>
    <property type="molecule type" value="Genomic_DNA"/>
</dbReference>
<name>A0ABQ5NR14_9ACTN</name>
<dbReference type="RefSeq" id="WP_323444938.1">
    <property type="nucleotide sequence ID" value="NZ_BSBI01000001.1"/>
</dbReference>
<feature type="region of interest" description="Disordered" evidence="1">
    <location>
        <begin position="273"/>
        <end position="304"/>
    </location>
</feature>
<proteinExistence type="predicted"/>
<evidence type="ECO:0000313" key="2">
    <source>
        <dbReference type="EMBL" id="GLF92816.1"/>
    </source>
</evidence>
<gene>
    <name evidence="2" type="ORF">SYYSPA8_00985</name>
</gene>